<dbReference type="EMBL" id="RBNJ01004321">
    <property type="protein sequence ID" value="RUS30073.1"/>
    <property type="molecule type" value="Genomic_DNA"/>
</dbReference>
<feature type="domain" description="Protein kinase" evidence="1">
    <location>
        <begin position="99"/>
        <end position="236"/>
    </location>
</feature>
<dbReference type="InterPro" id="IPR000719">
    <property type="entry name" value="Prot_kinase_dom"/>
</dbReference>
<protein>
    <recommendedName>
        <fullName evidence="1">Protein kinase domain-containing protein</fullName>
    </recommendedName>
</protein>
<reference evidence="2 3" key="1">
    <citation type="journal article" date="2018" name="New Phytol.">
        <title>Phylogenomics of Endogonaceae and evolution of mycorrhizas within Mucoromycota.</title>
        <authorList>
            <person name="Chang Y."/>
            <person name="Desiro A."/>
            <person name="Na H."/>
            <person name="Sandor L."/>
            <person name="Lipzen A."/>
            <person name="Clum A."/>
            <person name="Barry K."/>
            <person name="Grigoriev I.V."/>
            <person name="Martin F.M."/>
            <person name="Stajich J.E."/>
            <person name="Smith M.E."/>
            <person name="Bonito G."/>
            <person name="Spatafora J.W."/>
        </authorList>
    </citation>
    <scope>NUCLEOTIDE SEQUENCE [LARGE SCALE GENOMIC DNA]</scope>
    <source>
        <strain evidence="2 3">AD002</strain>
    </source>
</reference>
<dbReference type="GO" id="GO:0004672">
    <property type="term" value="F:protein kinase activity"/>
    <property type="evidence" value="ECO:0007669"/>
    <property type="project" value="InterPro"/>
</dbReference>
<proteinExistence type="predicted"/>
<evidence type="ECO:0000313" key="2">
    <source>
        <dbReference type="EMBL" id="RUS30073.1"/>
    </source>
</evidence>
<gene>
    <name evidence="2" type="ORF">BC938DRAFT_479882</name>
</gene>
<evidence type="ECO:0000259" key="1">
    <source>
        <dbReference type="PROSITE" id="PS50011"/>
    </source>
</evidence>
<accession>A0A433QJW1</accession>
<dbReference type="PROSITE" id="PS50011">
    <property type="entry name" value="PROTEIN_KINASE_DOM"/>
    <property type="match status" value="1"/>
</dbReference>
<keyword evidence="3" id="KW-1185">Reference proteome</keyword>
<organism evidence="2 3">
    <name type="scientific">Jimgerdemannia flammicorona</name>
    <dbReference type="NCBI Taxonomy" id="994334"/>
    <lineage>
        <taxon>Eukaryota</taxon>
        <taxon>Fungi</taxon>
        <taxon>Fungi incertae sedis</taxon>
        <taxon>Mucoromycota</taxon>
        <taxon>Mucoromycotina</taxon>
        <taxon>Endogonomycetes</taxon>
        <taxon>Endogonales</taxon>
        <taxon>Endogonaceae</taxon>
        <taxon>Jimgerdemannia</taxon>
    </lineage>
</organism>
<dbReference type="SUPFAM" id="SSF56112">
    <property type="entry name" value="Protein kinase-like (PK-like)"/>
    <property type="match status" value="1"/>
</dbReference>
<comment type="caution">
    <text evidence="2">The sequence shown here is derived from an EMBL/GenBank/DDBJ whole genome shotgun (WGS) entry which is preliminary data.</text>
</comment>
<dbReference type="AlphaFoldDB" id="A0A433QJW1"/>
<dbReference type="Proteomes" id="UP000274822">
    <property type="component" value="Unassembled WGS sequence"/>
</dbReference>
<sequence>MFKSTKGLIFGRAKIFGEETDGSTDQALPPITLDAGAVQRLQHAKELLTPLDSLGIDTYPIENAKTVFGQYDPDLRKHLTRLHLPELSDRLVWIPPHLFKDIQQVAVGGFATVYTAGVEIPPQTYRFWDELLLGDRILLKEVDQTLLQELVFSIELSLHVVTARVFGLSQNTRTGQYLMCMEYARGGNLEQYPQHSDWHTVFEIANELAEKLYQMHKTFMRGTSFSSVIQRASRQT</sequence>
<name>A0A433QJW1_9FUNG</name>
<dbReference type="GO" id="GO:0005524">
    <property type="term" value="F:ATP binding"/>
    <property type="evidence" value="ECO:0007669"/>
    <property type="project" value="InterPro"/>
</dbReference>
<dbReference type="Gene3D" id="1.10.510.10">
    <property type="entry name" value="Transferase(Phosphotransferase) domain 1"/>
    <property type="match status" value="1"/>
</dbReference>
<evidence type="ECO:0000313" key="3">
    <source>
        <dbReference type="Proteomes" id="UP000274822"/>
    </source>
</evidence>
<dbReference type="InterPro" id="IPR011009">
    <property type="entry name" value="Kinase-like_dom_sf"/>
</dbReference>